<dbReference type="EMBL" id="QUNR01000002">
    <property type="protein sequence ID" value="REH38897.1"/>
    <property type="molecule type" value="Genomic_DNA"/>
</dbReference>
<evidence type="ECO:0000256" key="5">
    <source>
        <dbReference type="ARBA" id="ARBA00023049"/>
    </source>
</evidence>
<keyword evidence="5 6" id="KW-0482">Metalloprotease</keyword>
<keyword evidence="4 6" id="KW-0862">Zinc</keyword>
<sequence length="283" mass="30296">MTLSSISRAFSTAALVALSLSACTTTTQQGATGITRSQLLLVSSAEVETMAAQSYEKELQSAANKRALNTDKANLERIRRIADRLIPQVSAFRSDALAWRWEVNLETRDELNAYCAPGGKIMFFTGIITKLKLTDDEIAAIMGHEIAHALREHGRERVSQAYAQNAGLGIVGAITGMSQGTSALLQQAAQIGLTLPNGRGQESEADIMGLELLARAGYNPQAAVTLWQKMAAATGNSSGSFLSTHPGNAQRIKDLQAAMPKVMALYQQAKRNPAPSRAIVPRS</sequence>
<evidence type="ECO:0000256" key="2">
    <source>
        <dbReference type="ARBA" id="ARBA00022723"/>
    </source>
</evidence>
<dbReference type="RefSeq" id="WP_116207920.1">
    <property type="nucleotide sequence ID" value="NZ_QUNR01000002.1"/>
</dbReference>
<evidence type="ECO:0000256" key="1">
    <source>
        <dbReference type="ARBA" id="ARBA00022670"/>
    </source>
</evidence>
<dbReference type="GO" id="GO:0051603">
    <property type="term" value="P:proteolysis involved in protein catabolic process"/>
    <property type="evidence" value="ECO:0007669"/>
    <property type="project" value="TreeGrafter"/>
</dbReference>
<dbReference type="PANTHER" id="PTHR22726:SF1">
    <property type="entry name" value="METALLOENDOPEPTIDASE OMA1, MITOCHONDRIAL"/>
    <property type="match status" value="1"/>
</dbReference>
<dbReference type="Proteomes" id="UP000256774">
    <property type="component" value="Unassembled WGS sequence"/>
</dbReference>
<evidence type="ECO:0000256" key="6">
    <source>
        <dbReference type="RuleBase" id="RU003983"/>
    </source>
</evidence>
<feature type="signal peptide" evidence="7">
    <location>
        <begin position="1"/>
        <end position="22"/>
    </location>
</feature>
<dbReference type="GO" id="GO:0046872">
    <property type="term" value="F:metal ion binding"/>
    <property type="evidence" value="ECO:0007669"/>
    <property type="project" value="UniProtKB-KW"/>
</dbReference>
<keyword evidence="1 6" id="KW-0645">Protease</keyword>
<comment type="caution">
    <text evidence="9">The sequence shown here is derived from an EMBL/GenBank/DDBJ whole genome shotgun (WGS) entry which is preliminary data.</text>
</comment>
<protein>
    <submittedName>
        <fullName evidence="9">Zn-dependent protease with chaperone function</fullName>
    </submittedName>
</protein>
<evidence type="ECO:0000256" key="4">
    <source>
        <dbReference type="ARBA" id="ARBA00022833"/>
    </source>
</evidence>
<accession>A0A3E0H6I4</accession>
<dbReference type="GO" id="GO:0016020">
    <property type="term" value="C:membrane"/>
    <property type="evidence" value="ECO:0007669"/>
    <property type="project" value="TreeGrafter"/>
</dbReference>
<reference evidence="9 10" key="1">
    <citation type="submission" date="2018-08" db="EMBL/GenBank/DDBJ databases">
        <title>Genomic Encyclopedia of Type Strains, Phase IV (KMG-IV): sequencing the most valuable type-strain genomes for metagenomic binning, comparative biology and taxonomic classification.</title>
        <authorList>
            <person name="Goeker M."/>
        </authorList>
    </citation>
    <scope>NUCLEOTIDE SEQUENCE [LARGE SCALE GENOMIC DNA]</scope>
    <source>
        <strain evidence="9 10">DSM 26022</strain>
    </source>
</reference>
<evidence type="ECO:0000256" key="7">
    <source>
        <dbReference type="SAM" id="SignalP"/>
    </source>
</evidence>
<dbReference type="InterPro" id="IPR001915">
    <property type="entry name" value="Peptidase_M48"/>
</dbReference>
<comment type="cofactor">
    <cofactor evidence="6">
        <name>Zn(2+)</name>
        <dbReference type="ChEBI" id="CHEBI:29105"/>
    </cofactor>
    <text evidence="6">Binds 1 zinc ion per subunit.</text>
</comment>
<dbReference type="OrthoDB" id="9810445at2"/>
<keyword evidence="7" id="KW-0732">Signal</keyword>
<feature type="domain" description="Peptidase M48" evidence="8">
    <location>
        <begin position="76"/>
        <end position="257"/>
    </location>
</feature>
<dbReference type="Pfam" id="PF01435">
    <property type="entry name" value="Peptidase_M48"/>
    <property type="match status" value="1"/>
</dbReference>
<name>A0A3E0H6I4_9GAMM</name>
<evidence type="ECO:0000256" key="3">
    <source>
        <dbReference type="ARBA" id="ARBA00022801"/>
    </source>
</evidence>
<evidence type="ECO:0000313" key="9">
    <source>
        <dbReference type="EMBL" id="REH38897.1"/>
    </source>
</evidence>
<dbReference type="CDD" id="cd07331">
    <property type="entry name" value="M48C_Oma1_like"/>
    <property type="match status" value="1"/>
</dbReference>
<keyword evidence="3 6" id="KW-0378">Hydrolase</keyword>
<dbReference type="AlphaFoldDB" id="A0A3E0H6I4"/>
<evidence type="ECO:0000259" key="8">
    <source>
        <dbReference type="Pfam" id="PF01435"/>
    </source>
</evidence>
<proteinExistence type="inferred from homology"/>
<dbReference type="GO" id="GO:0004222">
    <property type="term" value="F:metalloendopeptidase activity"/>
    <property type="evidence" value="ECO:0007669"/>
    <property type="project" value="InterPro"/>
</dbReference>
<comment type="similarity">
    <text evidence="6">Belongs to the peptidase M48 family.</text>
</comment>
<gene>
    <name evidence="9" type="ORF">DFR26_1065</name>
</gene>
<evidence type="ECO:0000313" key="10">
    <source>
        <dbReference type="Proteomes" id="UP000256774"/>
    </source>
</evidence>
<dbReference type="Gene3D" id="3.30.2010.10">
    <property type="entry name" value="Metalloproteases ('zincins'), catalytic domain"/>
    <property type="match status" value="1"/>
</dbReference>
<keyword evidence="2" id="KW-0479">Metal-binding</keyword>
<organism evidence="9 10">
    <name type="scientific">Paraperlucidibaca baekdonensis</name>
    <dbReference type="NCBI Taxonomy" id="748120"/>
    <lineage>
        <taxon>Bacteria</taxon>
        <taxon>Pseudomonadati</taxon>
        <taxon>Pseudomonadota</taxon>
        <taxon>Gammaproteobacteria</taxon>
        <taxon>Moraxellales</taxon>
        <taxon>Moraxellaceae</taxon>
        <taxon>Paraperlucidibaca</taxon>
    </lineage>
</organism>
<keyword evidence="10" id="KW-1185">Reference proteome</keyword>
<dbReference type="PANTHER" id="PTHR22726">
    <property type="entry name" value="METALLOENDOPEPTIDASE OMA1"/>
    <property type="match status" value="1"/>
</dbReference>
<feature type="chain" id="PRO_5017827543" evidence="7">
    <location>
        <begin position="23"/>
        <end position="283"/>
    </location>
</feature>
<dbReference type="InterPro" id="IPR051156">
    <property type="entry name" value="Mito/Outer_Membr_Metalloprot"/>
</dbReference>